<feature type="region of interest" description="Disordered" evidence="1">
    <location>
        <begin position="16"/>
        <end position="39"/>
    </location>
</feature>
<dbReference type="InterPro" id="IPR025411">
    <property type="entry name" value="DUF4136"/>
</dbReference>
<sequence>MAICAPALAQSMDGWGRESWRGGRGGWGEERREERVERGRVQPSKKIDIETFRAADAGAALGQGRVVVSAAQGAEAEWKLPVYEAAVVDQLARHGYDTATAADPGQVVQVAVSHHTVVPEEAPHRPVSGAVSTTVSNRGTGFGMALAVDLSKPAKAIVSTRLDVRIRDKASGRVLWEGHAQGQSREDDAGLDNGAVANRLAAALFARFPDGQSVTPLESGPLDAPAAPPAPAAE</sequence>
<dbReference type="Pfam" id="PF13590">
    <property type="entry name" value="DUF4136"/>
    <property type="match status" value="1"/>
</dbReference>
<comment type="caution">
    <text evidence="3">The sequence shown here is derived from an EMBL/GenBank/DDBJ whole genome shotgun (WGS) entry which is preliminary data.</text>
</comment>
<evidence type="ECO:0000256" key="1">
    <source>
        <dbReference type="SAM" id="MobiDB-lite"/>
    </source>
</evidence>
<organism evidence="3 4">
    <name type="scientific">Novosphingobium cyanobacteriorum</name>
    <dbReference type="NCBI Taxonomy" id="3024215"/>
    <lineage>
        <taxon>Bacteria</taxon>
        <taxon>Pseudomonadati</taxon>
        <taxon>Pseudomonadota</taxon>
        <taxon>Alphaproteobacteria</taxon>
        <taxon>Sphingomonadales</taxon>
        <taxon>Sphingomonadaceae</taxon>
        <taxon>Novosphingobium</taxon>
    </lineage>
</organism>
<proteinExistence type="predicted"/>
<evidence type="ECO:0000313" key="3">
    <source>
        <dbReference type="EMBL" id="MDF8332866.1"/>
    </source>
</evidence>
<reference evidence="3 4" key="1">
    <citation type="submission" date="2023-03" db="EMBL/GenBank/DDBJ databases">
        <title>Novosphingobium cyanobacteriorum sp. nov., isolated from a eutrophic reservoir during the Microcystis bloom period.</title>
        <authorList>
            <person name="Kang M."/>
            <person name="Le V."/>
            <person name="Ko S.-R."/>
            <person name="Lee S.-A."/>
            <person name="Ahn C.-Y."/>
        </authorList>
    </citation>
    <scope>NUCLEOTIDE SEQUENCE [LARGE SCALE GENOMIC DNA]</scope>
    <source>
        <strain evidence="3 4">HBC54</strain>
    </source>
</reference>
<name>A0ABT6CGG0_9SPHN</name>
<dbReference type="Proteomes" id="UP001222770">
    <property type="component" value="Unassembled WGS sequence"/>
</dbReference>
<dbReference type="RefSeq" id="WP_277276070.1">
    <property type="nucleotide sequence ID" value="NZ_JAROCY010000005.1"/>
</dbReference>
<accession>A0ABT6CGG0</accession>
<feature type="region of interest" description="Disordered" evidence="1">
    <location>
        <begin position="214"/>
        <end position="234"/>
    </location>
</feature>
<feature type="domain" description="DUF4136" evidence="2">
    <location>
        <begin position="83"/>
        <end position="209"/>
    </location>
</feature>
<evidence type="ECO:0000259" key="2">
    <source>
        <dbReference type="Pfam" id="PF13590"/>
    </source>
</evidence>
<keyword evidence="4" id="KW-1185">Reference proteome</keyword>
<protein>
    <submittedName>
        <fullName evidence="3">DUF4136 domain-containing protein</fullName>
    </submittedName>
</protein>
<gene>
    <name evidence="3" type="ORF">POM99_06625</name>
</gene>
<dbReference type="EMBL" id="JAROCY010000005">
    <property type="protein sequence ID" value="MDF8332866.1"/>
    <property type="molecule type" value="Genomic_DNA"/>
</dbReference>
<evidence type="ECO:0000313" key="4">
    <source>
        <dbReference type="Proteomes" id="UP001222770"/>
    </source>
</evidence>